<dbReference type="OrthoDB" id="6428789at2759"/>
<evidence type="ECO:0000313" key="1">
    <source>
        <dbReference type="EMBL" id="GFY50212.1"/>
    </source>
</evidence>
<dbReference type="InterPro" id="IPR043128">
    <property type="entry name" value="Rev_trsase/Diguanyl_cyclase"/>
</dbReference>
<dbReference type="GO" id="GO:0071897">
    <property type="term" value="P:DNA biosynthetic process"/>
    <property type="evidence" value="ECO:0007669"/>
    <property type="project" value="UniProtKB-ARBA"/>
</dbReference>
<dbReference type="EMBL" id="BMAV01007361">
    <property type="protein sequence ID" value="GFY50212.1"/>
    <property type="molecule type" value="Genomic_DNA"/>
</dbReference>
<proteinExistence type="predicted"/>
<gene>
    <name evidence="1" type="primary">TY3B-I_1257</name>
    <name evidence="1" type="ORF">TNIN_8521</name>
</gene>
<keyword evidence="2" id="KW-1185">Reference proteome</keyword>
<reference evidence="1" key="1">
    <citation type="submission" date="2020-08" db="EMBL/GenBank/DDBJ databases">
        <title>Multicomponent nature underlies the extraordinary mechanical properties of spider dragline silk.</title>
        <authorList>
            <person name="Kono N."/>
            <person name="Nakamura H."/>
            <person name="Mori M."/>
            <person name="Yoshida Y."/>
            <person name="Ohtoshi R."/>
            <person name="Malay A.D."/>
            <person name="Moran D.A.P."/>
            <person name="Tomita M."/>
            <person name="Numata K."/>
            <person name="Arakawa K."/>
        </authorList>
    </citation>
    <scope>NUCLEOTIDE SEQUENCE</scope>
</reference>
<dbReference type="SUPFAM" id="SSF56672">
    <property type="entry name" value="DNA/RNA polymerases"/>
    <property type="match status" value="1"/>
</dbReference>
<name>A0A8X6XAN1_9ARAC</name>
<dbReference type="AlphaFoldDB" id="A0A8X6XAN1"/>
<protein>
    <submittedName>
        <fullName evidence="1">Transposon Ty3-I Gag-Pol polyprotein</fullName>
    </submittedName>
</protein>
<sequence length="141" mass="16324">MCLCYLDNNIIFSETFDGHLQRLRSVLKCIQDTCLVLNPKKCVFGSRQIEISEHLVSEEDIMPDPRKVRAVQNFPVPKNIRDLPHGRKAKTTLETMFPYSADGSDDDYVSRLITRAEESRQLARIRTLEALHRDKIRYDAS</sequence>
<dbReference type="PANTHER" id="PTHR33064">
    <property type="entry name" value="POL PROTEIN"/>
    <property type="match status" value="1"/>
</dbReference>
<accession>A0A8X6XAN1</accession>
<dbReference type="InterPro" id="IPR043502">
    <property type="entry name" value="DNA/RNA_pol_sf"/>
</dbReference>
<dbReference type="InterPro" id="IPR051320">
    <property type="entry name" value="Viral_Replic_Matur_Polypro"/>
</dbReference>
<dbReference type="Proteomes" id="UP000886998">
    <property type="component" value="Unassembled WGS sequence"/>
</dbReference>
<organism evidence="1 2">
    <name type="scientific">Trichonephila inaurata madagascariensis</name>
    <dbReference type="NCBI Taxonomy" id="2747483"/>
    <lineage>
        <taxon>Eukaryota</taxon>
        <taxon>Metazoa</taxon>
        <taxon>Ecdysozoa</taxon>
        <taxon>Arthropoda</taxon>
        <taxon>Chelicerata</taxon>
        <taxon>Arachnida</taxon>
        <taxon>Araneae</taxon>
        <taxon>Araneomorphae</taxon>
        <taxon>Entelegynae</taxon>
        <taxon>Araneoidea</taxon>
        <taxon>Nephilidae</taxon>
        <taxon>Trichonephila</taxon>
        <taxon>Trichonephila inaurata</taxon>
    </lineage>
</organism>
<evidence type="ECO:0000313" key="2">
    <source>
        <dbReference type="Proteomes" id="UP000886998"/>
    </source>
</evidence>
<comment type="caution">
    <text evidence="1">The sequence shown here is derived from an EMBL/GenBank/DDBJ whole genome shotgun (WGS) entry which is preliminary data.</text>
</comment>
<dbReference type="PANTHER" id="PTHR33064:SF37">
    <property type="entry name" value="RIBONUCLEASE H"/>
    <property type="match status" value="1"/>
</dbReference>
<dbReference type="Gene3D" id="3.30.70.270">
    <property type="match status" value="1"/>
</dbReference>